<keyword evidence="1" id="KW-0812">Transmembrane</keyword>
<keyword evidence="3" id="KW-1185">Reference proteome</keyword>
<feature type="transmembrane region" description="Helical" evidence="1">
    <location>
        <begin position="124"/>
        <end position="145"/>
    </location>
</feature>
<keyword evidence="1" id="KW-1133">Transmembrane helix</keyword>
<dbReference type="AlphaFoldDB" id="A0A0P4RB96"/>
<name>A0A0P4RB96_9ACTN</name>
<dbReference type="Proteomes" id="UP000048965">
    <property type="component" value="Unassembled WGS sequence"/>
</dbReference>
<evidence type="ECO:0000313" key="3">
    <source>
        <dbReference type="Proteomes" id="UP000048965"/>
    </source>
</evidence>
<comment type="caution">
    <text evidence="2">The sequence shown here is derived from an EMBL/GenBank/DDBJ whole genome shotgun (WGS) entry which is preliminary data.</text>
</comment>
<organism evidence="2 3">
    <name type="scientific">Streptomyces lydicamycinicus</name>
    <dbReference type="NCBI Taxonomy" id="1546107"/>
    <lineage>
        <taxon>Bacteria</taxon>
        <taxon>Bacillati</taxon>
        <taxon>Actinomycetota</taxon>
        <taxon>Actinomycetes</taxon>
        <taxon>Kitasatosporales</taxon>
        <taxon>Streptomycetaceae</taxon>
        <taxon>Streptomyces</taxon>
    </lineage>
</organism>
<keyword evidence="1" id="KW-0472">Membrane</keyword>
<feature type="transmembrane region" description="Helical" evidence="1">
    <location>
        <begin position="53"/>
        <end position="70"/>
    </location>
</feature>
<proteinExistence type="predicted"/>
<evidence type="ECO:0000313" key="2">
    <source>
        <dbReference type="EMBL" id="GAO10816.1"/>
    </source>
</evidence>
<reference evidence="2 3" key="2">
    <citation type="journal article" date="2015" name="Stand. Genomic Sci.">
        <title>Draft genome sequence of marine-derived Streptomyces sp. TP-A0598, a producer of anti-MRSA antibiotic lydicamycins.</title>
        <authorList>
            <person name="Komaki H."/>
            <person name="Ichikawa N."/>
            <person name="Hosoyama A."/>
            <person name="Fujita N."/>
            <person name="Igarashi Y."/>
        </authorList>
    </citation>
    <scope>NUCLEOTIDE SEQUENCE [LARGE SCALE GENOMIC DNA]</scope>
    <source>
        <strain evidence="2 3">NBRC 110027</strain>
    </source>
</reference>
<sequence>MSESRSVPVQPPPRRAEPLQRLLFGGVYGSVLASALVAALGHEGRPPDPGYDALWVALTAAASAAAHGYAHSIAHRTSDDKHVTPSAVRSVLMEWPLVAAMVPTMFALFGAYAEWWGEDGAVDVALTINMVALFGWGVWAARVAGRRWAASFRVGGVDVLIGLLIVIANMLIH</sequence>
<reference evidence="3" key="1">
    <citation type="submission" date="2014-09" db="EMBL/GenBank/DDBJ databases">
        <title>Whole genome shotgun sequence of Streptomyces sp. NBRC 110027.</title>
        <authorList>
            <person name="Komaki H."/>
            <person name="Ichikawa N."/>
            <person name="Katano-Makiyama Y."/>
            <person name="Hosoyama A."/>
            <person name="Hashimoto M."/>
            <person name="Uohara A."/>
            <person name="Kitahashi Y."/>
            <person name="Ohji S."/>
            <person name="Kimura A."/>
            <person name="Yamazoe A."/>
            <person name="Igarashi Y."/>
            <person name="Fujita N."/>
        </authorList>
    </citation>
    <scope>NUCLEOTIDE SEQUENCE [LARGE SCALE GENOMIC DNA]</scope>
    <source>
        <strain evidence="3">NBRC 110027</strain>
    </source>
</reference>
<evidence type="ECO:0000256" key="1">
    <source>
        <dbReference type="SAM" id="Phobius"/>
    </source>
</evidence>
<dbReference type="EMBL" id="BBNO01000007">
    <property type="protein sequence ID" value="GAO10816.1"/>
    <property type="molecule type" value="Genomic_DNA"/>
</dbReference>
<evidence type="ECO:0008006" key="4">
    <source>
        <dbReference type="Google" id="ProtNLM"/>
    </source>
</evidence>
<feature type="transmembrane region" description="Helical" evidence="1">
    <location>
        <begin position="21"/>
        <end position="41"/>
    </location>
</feature>
<feature type="transmembrane region" description="Helical" evidence="1">
    <location>
        <begin position="152"/>
        <end position="172"/>
    </location>
</feature>
<gene>
    <name evidence="2" type="ORF">TPA0598_07_05400</name>
</gene>
<accession>A0A0P4RB96</accession>
<feature type="transmembrane region" description="Helical" evidence="1">
    <location>
        <begin position="91"/>
        <end position="112"/>
    </location>
</feature>
<dbReference type="RefSeq" id="WP_042158463.1">
    <property type="nucleotide sequence ID" value="NZ_JBMUZZ010000006.1"/>
</dbReference>
<protein>
    <recommendedName>
        <fullName evidence="4">Integral membrane protein</fullName>
    </recommendedName>
</protein>